<feature type="domain" description="Small ribosomal subunit protein uS10" evidence="3">
    <location>
        <begin position="58"/>
        <end position="153"/>
    </location>
</feature>
<keyword evidence="5" id="KW-1185">Reference proteome</keyword>
<evidence type="ECO:0000313" key="4">
    <source>
        <dbReference type="EMBL" id="CRK96968.1"/>
    </source>
</evidence>
<dbReference type="Proteomes" id="UP000183832">
    <property type="component" value="Unassembled WGS sequence"/>
</dbReference>
<protein>
    <submittedName>
        <fullName evidence="4">CLUMA_CG010298, isoform A</fullName>
    </submittedName>
</protein>
<organism evidence="4 5">
    <name type="scientific">Clunio marinus</name>
    <dbReference type="NCBI Taxonomy" id="568069"/>
    <lineage>
        <taxon>Eukaryota</taxon>
        <taxon>Metazoa</taxon>
        <taxon>Ecdysozoa</taxon>
        <taxon>Arthropoda</taxon>
        <taxon>Hexapoda</taxon>
        <taxon>Insecta</taxon>
        <taxon>Pterygota</taxon>
        <taxon>Neoptera</taxon>
        <taxon>Endopterygota</taxon>
        <taxon>Diptera</taxon>
        <taxon>Nematocera</taxon>
        <taxon>Chironomoidea</taxon>
        <taxon>Chironomidae</taxon>
        <taxon>Clunio</taxon>
    </lineage>
</organism>
<evidence type="ECO:0000256" key="1">
    <source>
        <dbReference type="ARBA" id="ARBA00022980"/>
    </source>
</evidence>
<dbReference type="GO" id="GO:1990904">
    <property type="term" value="C:ribonucleoprotein complex"/>
    <property type="evidence" value="ECO:0007669"/>
    <property type="project" value="UniProtKB-KW"/>
</dbReference>
<dbReference type="PANTHER" id="PTHR13473:SF0">
    <property type="entry name" value="LARGE RIBOSOMAL SUBUNIT PROTEIN ML48"/>
    <property type="match status" value="1"/>
</dbReference>
<proteinExistence type="predicted"/>
<evidence type="ECO:0000313" key="5">
    <source>
        <dbReference type="Proteomes" id="UP000183832"/>
    </source>
</evidence>
<name>A0A1J1I9P5_9DIPT</name>
<dbReference type="InterPro" id="IPR027487">
    <property type="entry name" value="Ribosomal_mL48"/>
</dbReference>
<accession>A0A1J1I9P5</accession>
<evidence type="ECO:0000256" key="2">
    <source>
        <dbReference type="ARBA" id="ARBA00023274"/>
    </source>
</evidence>
<evidence type="ECO:0000259" key="3">
    <source>
        <dbReference type="SMART" id="SM01403"/>
    </source>
</evidence>
<dbReference type="Gene3D" id="3.30.70.600">
    <property type="entry name" value="Ribosomal protein S10 domain"/>
    <property type="match status" value="1"/>
</dbReference>
<dbReference type="OrthoDB" id="5984298at2759"/>
<dbReference type="SUPFAM" id="SSF54999">
    <property type="entry name" value="Ribosomal protein S10"/>
    <property type="match status" value="1"/>
</dbReference>
<dbReference type="EMBL" id="CVRI01000045">
    <property type="protein sequence ID" value="CRK96968.1"/>
    <property type="molecule type" value="Genomic_DNA"/>
</dbReference>
<gene>
    <name evidence="4" type="ORF">CLUMA_CG010298</name>
</gene>
<keyword evidence="1" id="KW-0689">Ribosomal protein</keyword>
<dbReference type="InterPro" id="IPR036838">
    <property type="entry name" value="Ribosomal_uS10_dom_sf"/>
</dbReference>
<dbReference type="STRING" id="568069.A0A1J1I9P5"/>
<dbReference type="AlphaFoldDB" id="A0A1J1I9P5"/>
<sequence>MLKNFSTIINRLTHQVRGRNSCRTITSSFFGDTAVGPLYEPPYLEAMKPPYPSYDVVNFRITGYDFPILESYQRFVHKIAEQLDLDVSDCWAHPPKKEQIVRYRPSSTVVDAQYDLTTYERYVQISDLQAPIYPIFLRFIQSGLPEGVTLSVVHQTDIIEESRYVPDKDLIELKAQLDAAGGPILSRRR</sequence>
<dbReference type="PANTHER" id="PTHR13473">
    <property type="entry name" value="MITOCHONDRIAL RIBOSOMAL PROTEIN L48"/>
    <property type="match status" value="1"/>
</dbReference>
<dbReference type="InterPro" id="IPR027486">
    <property type="entry name" value="Ribosomal_uS10_dom"/>
</dbReference>
<reference evidence="4 5" key="1">
    <citation type="submission" date="2015-04" db="EMBL/GenBank/DDBJ databases">
        <authorList>
            <person name="Syromyatnikov M.Y."/>
            <person name="Popov V.N."/>
        </authorList>
    </citation>
    <scope>NUCLEOTIDE SEQUENCE [LARGE SCALE GENOMIC DNA]</scope>
</reference>
<dbReference type="Pfam" id="PF00338">
    <property type="entry name" value="Ribosomal_S10"/>
    <property type="match status" value="1"/>
</dbReference>
<dbReference type="GO" id="GO:0005761">
    <property type="term" value="C:mitochondrial ribosome"/>
    <property type="evidence" value="ECO:0007669"/>
    <property type="project" value="InterPro"/>
</dbReference>
<keyword evidence="2" id="KW-0687">Ribonucleoprotein</keyword>
<dbReference type="SMART" id="SM01403">
    <property type="entry name" value="Ribosomal_S10"/>
    <property type="match status" value="1"/>
</dbReference>